<evidence type="ECO:0000256" key="2">
    <source>
        <dbReference type="SAM" id="Phobius"/>
    </source>
</evidence>
<dbReference type="Proteomes" id="UP000023152">
    <property type="component" value="Unassembled WGS sequence"/>
</dbReference>
<dbReference type="OrthoDB" id="5834660at2759"/>
<dbReference type="PANTHER" id="PTHR22958:SF1">
    <property type="entry name" value="GLYCEROPHOSPHOCHOLINE PHOSPHODIESTERASE GPCPD1"/>
    <property type="match status" value="1"/>
</dbReference>
<feature type="transmembrane region" description="Helical" evidence="2">
    <location>
        <begin position="153"/>
        <end position="174"/>
    </location>
</feature>
<keyword evidence="1" id="KW-0378">Hydrolase</keyword>
<dbReference type="InterPro" id="IPR017946">
    <property type="entry name" value="PLC-like_Pdiesterase_TIM-brl"/>
</dbReference>
<reference evidence="5 6" key="1">
    <citation type="journal article" date="2013" name="Curr. Biol.">
        <title>The Genome of the Foraminiferan Reticulomyxa filosa.</title>
        <authorList>
            <person name="Glockner G."/>
            <person name="Hulsmann N."/>
            <person name="Schleicher M."/>
            <person name="Noegel A.A."/>
            <person name="Eichinger L."/>
            <person name="Gallinger C."/>
            <person name="Pawlowski J."/>
            <person name="Sierra R."/>
            <person name="Euteneuer U."/>
            <person name="Pillet L."/>
            <person name="Moustafa A."/>
            <person name="Platzer M."/>
            <person name="Groth M."/>
            <person name="Szafranski K."/>
            <person name="Schliwa M."/>
        </authorList>
    </citation>
    <scope>NUCLEOTIDE SEQUENCE [LARGE SCALE GENOMIC DNA]</scope>
</reference>
<evidence type="ECO:0000259" key="3">
    <source>
        <dbReference type="Pfam" id="PF03009"/>
    </source>
</evidence>
<accession>X6MY94</accession>
<dbReference type="InterPro" id="IPR051578">
    <property type="entry name" value="GDPD"/>
</dbReference>
<dbReference type="GO" id="GO:0008081">
    <property type="term" value="F:phosphoric diester hydrolase activity"/>
    <property type="evidence" value="ECO:0007669"/>
    <property type="project" value="InterPro"/>
</dbReference>
<dbReference type="Pfam" id="PF03009">
    <property type="entry name" value="GDPD"/>
    <property type="match status" value="1"/>
</dbReference>
<dbReference type="InterPro" id="IPR030395">
    <property type="entry name" value="GP_PDE_dom"/>
</dbReference>
<evidence type="ECO:0000256" key="1">
    <source>
        <dbReference type="ARBA" id="ARBA00022801"/>
    </source>
</evidence>
<organism evidence="5 6">
    <name type="scientific">Reticulomyxa filosa</name>
    <dbReference type="NCBI Taxonomy" id="46433"/>
    <lineage>
        <taxon>Eukaryota</taxon>
        <taxon>Sar</taxon>
        <taxon>Rhizaria</taxon>
        <taxon>Retaria</taxon>
        <taxon>Foraminifera</taxon>
        <taxon>Monothalamids</taxon>
        <taxon>Reticulomyxidae</taxon>
        <taxon>Reticulomyxa</taxon>
    </lineage>
</organism>
<dbReference type="InterPro" id="IPR057506">
    <property type="entry name" value="C2_GPCPD1"/>
</dbReference>
<keyword evidence="6" id="KW-1185">Reference proteome</keyword>
<evidence type="ECO:0000313" key="5">
    <source>
        <dbReference type="EMBL" id="ETO18432.1"/>
    </source>
</evidence>
<protein>
    <submittedName>
        <fullName evidence="5">Uncharacterized protein</fullName>
    </submittedName>
</protein>
<dbReference type="Gene3D" id="3.20.20.190">
    <property type="entry name" value="Phosphatidylinositol (PI) phosphodiesterase"/>
    <property type="match status" value="1"/>
</dbReference>
<dbReference type="Pfam" id="PF25329">
    <property type="entry name" value="C2_GDE1"/>
    <property type="match status" value="1"/>
</dbReference>
<keyword evidence="2" id="KW-0472">Membrane</keyword>
<sequence>MCTLQFDFFPKFGPAVARGYILYEQLMKASTGALSVPLHAIGDSANRFVGKFYFEYVLIRPFSHPNCGIASQRSFPNEKILVGHRGTGSWRSIFRPGQRRTHLKENTILAFNAASALGAQFVEFDVQLTRDKLKNFFVVCYNNNIIIITKKKILLFCLATCYMLIYLFRVPVIYHDFLFHSRDFTIPVNHIYLKQWKKYKFCVMLQHVDIILPKKKKKKEIIHVLRVLLICT</sequence>
<gene>
    <name evidence="5" type="ORF">RFI_18833</name>
</gene>
<keyword evidence="2" id="KW-0812">Transmembrane</keyword>
<dbReference type="SUPFAM" id="SSF51695">
    <property type="entry name" value="PLC-like phosphodiesterases"/>
    <property type="match status" value="1"/>
</dbReference>
<feature type="domain" description="GPCPD1-like C2" evidence="4">
    <location>
        <begin position="3"/>
        <end position="63"/>
    </location>
</feature>
<keyword evidence="2" id="KW-1133">Transmembrane helix</keyword>
<dbReference type="PANTHER" id="PTHR22958">
    <property type="entry name" value="GLYCEROPHOSPHORYL DIESTER PHOSPHODIESTERASE"/>
    <property type="match status" value="1"/>
</dbReference>
<proteinExistence type="predicted"/>
<dbReference type="EMBL" id="ASPP01014911">
    <property type="protein sequence ID" value="ETO18432.1"/>
    <property type="molecule type" value="Genomic_DNA"/>
</dbReference>
<feature type="domain" description="GP-PDE" evidence="3">
    <location>
        <begin position="84"/>
        <end position="132"/>
    </location>
</feature>
<name>X6MY94_RETFI</name>
<dbReference type="AlphaFoldDB" id="X6MY94"/>
<dbReference type="GO" id="GO:0046475">
    <property type="term" value="P:glycerophospholipid catabolic process"/>
    <property type="evidence" value="ECO:0007669"/>
    <property type="project" value="TreeGrafter"/>
</dbReference>
<evidence type="ECO:0000313" key="6">
    <source>
        <dbReference type="Proteomes" id="UP000023152"/>
    </source>
</evidence>
<evidence type="ECO:0000259" key="4">
    <source>
        <dbReference type="Pfam" id="PF25329"/>
    </source>
</evidence>
<comment type="caution">
    <text evidence="5">The sequence shown here is derived from an EMBL/GenBank/DDBJ whole genome shotgun (WGS) entry which is preliminary data.</text>
</comment>